<dbReference type="Proteomes" id="UP000620156">
    <property type="component" value="Unassembled WGS sequence"/>
</dbReference>
<dbReference type="Gene3D" id="3.40.50.880">
    <property type="match status" value="1"/>
</dbReference>
<dbReference type="PANTHER" id="PTHR42695">
    <property type="entry name" value="GLUTAMINE AMIDOTRANSFERASE YLR126C-RELATED"/>
    <property type="match status" value="1"/>
</dbReference>
<dbReference type="Pfam" id="PF00117">
    <property type="entry name" value="GATase"/>
    <property type="match status" value="1"/>
</dbReference>
<feature type="domain" description="Glutamine amidotransferase" evidence="1">
    <location>
        <begin position="20"/>
        <end position="179"/>
    </location>
</feature>
<sequence length="233" mass="25132">MTEAVAIRHVAFEDLGSFEQVLQERGIDVTYVDAGQGRLLEQVERRSPRLLTILGGPVRACETAEYPFLKEELALIDMRLSRAEPLLGICLGAQLIAAALGARVYPAESKEIGWGTVELSGTGAASPLAELTTPVLHWHGDTFDLPTGASRLASTPVCGNQAFAVGRSALGLQFHAEVLGAAVESWLIGHAFEIAQSPGVSVEEIRADTRQHASSLESQGRRFFNRWLDDVLS</sequence>
<reference evidence="2" key="2">
    <citation type="submission" date="2020-09" db="EMBL/GenBank/DDBJ databases">
        <authorList>
            <person name="Sun Q."/>
            <person name="Ohkuma M."/>
        </authorList>
    </citation>
    <scope>NUCLEOTIDE SEQUENCE</scope>
    <source>
        <strain evidence="2">JCM 3131</strain>
    </source>
</reference>
<accession>A0A918BP54</accession>
<evidence type="ECO:0000313" key="2">
    <source>
        <dbReference type="EMBL" id="GGQ80982.1"/>
    </source>
</evidence>
<evidence type="ECO:0000313" key="3">
    <source>
        <dbReference type="Proteomes" id="UP000620156"/>
    </source>
</evidence>
<keyword evidence="3" id="KW-1185">Reference proteome</keyword>
<dbReference type="RefSeq" id="WP_189219893.1">
    <property type="nucleotide sequence ID" value="NZ_BMQK01000018.1"/>
</dbReference>
<comment type="caution">
    <text evidence="2">The sequence shown here is derived from an EMBL/GenBank/DDBJ whole genome shotgun (WGS) entry which is preliminary data.</text>
</comment>
<name>A0A918BP54_9ACTN</name>
<reference evidence="2" key="1">
    <citation type="journal article" date="2014" name="Int. J. Syst. Evol. Microbiol.">
        <title>Complete genome sequence of Corynebacterium casei LMG S-19264T (=DSM 44701T), isolated from a smear-ripened cheese.</title>
        <authorList>
            <consortium name="US DOE Joint Genome Institute (JGI-PGF)"/>
            <person name="Walter F."/>
            <person name="Albersmeier A."/>
            <person name="Kalinowski J."/>
            <person name="Ruckert C."/>
        </authorList>
    </citation>
    <scope>NUCLEOTIDE SEQUENCE</scope>
    <source>
        <strain evidence="2">JCM 3131</strain>
    </source>
</reference>
<dbReference type="InterPro" id="IPR017926">
    <property type="entry name" value="GATASE"/>
</dbReference>
<protein>
    <submittedName>
        <fullName evidence="2">GMP synthase</fullName>
    </submittedName>
</protein>
<dbReference type="PANTHER" id="PTHR42695:SF5">
    <property type="entry name" value="GLUTAMINE AMIDOTRANSFERASE YLR126C-RELATED"/>
    <property type="match status" value="1"/>
</dbReference>
<dbReference type="GO" id="GO:0005829">
    <property type="term" value="C:cytosol"/>
    <property type="evidence" value="ECO:0007669"/>
    <property type="project" value="TreeGrafter"/>
</dbReference>
<dbReference type="InterPro" id="IPR029062">
    <property type="entry name" value="Class_I_gatase-like"/>
</dbReference>
<organism evidence="2 3">
    <name type="scientific">Streptomyces ruber</name>
    <dbReference type="NCBI Taxonomy" id="83378"/>
    <lineage>
        <taxon>Bacteria</taxon>
        <taxon>Bacillati</taxon>
        <taxon>Actinomycetota</taxon>
        <taxon>Actinomycetes</taxon>
        <taxon>Kitasatosporales</taxon>
        <taxon>Streptomycetaceae</taxon>
        <taxon>Streptomyces</taxon>
    </lineage>
</organism>
<dbReference type="EMBL" id="BMQK01000018">
    <property type="protein sequence ID" value="GGQ80982.1"/>
    <property type="molecule type" value="Genomic_DNA"/>
</dbReference>
<gene>
    <name evidence="2" type="ORF">GCM10010145_58390</name>
</gene>
<dbReference type="SUPFAM" id="SSF52317">
    <property type="entry name" value="Class I glutamine amidotransferase-like"/>
    <property type="match status" value="1"/>
</dbReference>
<dbReference type="AlphaFoldDB" id="A0A918BP54"/>
<dbReference type="NCBIfam" id="NF005458">
    <property type="entry name" value="PRK07053.1"/>
    <property type="match status" value="1"/>
</dbReference>
<proteinExistence type="predicted"/>
<evidence type="ECO:0000259" key="1">
    <source>
        <dbReference type="Pfam" id="PF00117"/>
    </source>
</evidence>
<dbReference type="InterPro" id="IPR044992">
    <property type="entry name" value="ChyE-like"/>
</dbReference>
<dbReference type="CDD" id="cd01741">
    <property type="entry name" value="GATase1_1"/>
    <property type="match status" value="1"/>
</dbReference>
<dbReference type="PROSITE" id="PS51273">
    <property type="entry name" value="GATASE_TYPE_1"/>
    <property type="match status" value="1"/>
</dbReference>